<evidence type="ECO:0000256" key="2">
    <source>
        <dbReference type="SAM" id="MobiDB-lite"/>
    </source>
</evidence>
<dbReference type="AlphaFoldDB" id="A0A9J7XJT4"/>
<dbReference type="OMA" id="LERPWNG"/>
<feature type="region of interest" description="Disordered" evidence="2">
    <location>
        <begin position="349"/>
        <end position="421"/>
    </location>
</feature>
<feature type="compositionally biased region" description="Low complexity" evidence="2">
    <location>
        <begin position="563"/>
        <end position="576"/>
    </location>
</feature>
<feature type="region of interest" description="Disordered" evidence="2">
    <location>
        <begin position="444"/>
        <end position="508"/>
    </location>
</feature>
<dbReference type="InterPro" id="IPR031447">
    <property type="entry name" value="MNR"/>
</dbReference>
<dbReference type="Ensembl" id="ENSCCRT00000152341.1">
    <property type="protein sequence ID" value="ENSCCRP00000107709.1"/>
    <property type="gene ID" value="ENSCCRG00000021684.2"/>
</dbReference>
<feature type="coiled-coil region" evidence="1">
    <location>
        <begin position="241"/>
        <end position="268"/>
    </location>
</feature>
<name>A0A9J7XJT4_CYPCA</name>
<accession>A0A9J7XJT4</accession>
<sequence>MISDFQRGSAMTTVNREWIQKGSSGSQMTGLQTQLQFSNTVAASVLNRATRVGPPSPIIIEKLIPRPERQDDLESCSSSVRLSVLSEERLQAAVRLARRDLRRKHQESISCMSPEPAERSQNISPERSNIDHSPHAVHPKMSGPKKQLKNGAQVLVYTPHQPNSQLKQSQPPTKVLDPRVNSGEPQLTQEIRKLQKELSTYVQRIEQLANKGRAVEVQEPEEKQRMEVRRQEQAARSARIIYVLQQQVKGIQEDLDKLRSQNVKHTQKSRAMDRLAAAHRGAVRAMQVFINQLSDPAENRVPTHCKELGQLIRQLSLCSAKAEVGQGSAVPETALDILQKLETLDSALSKQETTKKRDVDLQNVNPVEKTSTRVRARSMSPPRPARAPAERTSQRPRKPAAAKKPGGSRLAAKSHRTSQALVKERSEVLRAGLESLLHHQKLRAAEAQKPNKTSSAINPDHASHVRDASFQQPTVSSRLRENQVPQKEPTVPWIPTSPHSPPRPRSVHPAPSSIFVLHTGLYIIATLCSSNKYEYIHLCSAVSSRPEPRCLFSPKKSPEKQNPQTSPSGSTQLSPSSHDRNQAQNEALRQAWLDRVTADRLKELNRLSKEEADRINKLRTTVGSPTQWAEKAEQAARERIQPLLDQAKVVGTGSDTLRERLKVADKPGASADVLSEALLEDLLEDAARALWVTEMQQVAEADAEKQLQGPTLESMLLRMEEMERDQEEVRRRFAMISYSDPLIWEKGTDAQRNISSSRPASPQPIRLTKQVLNAPRTANILLQNPVETGAASDTSILDEESLTLNDPSHPVPAGGGSTRGVNLTVPPSMQRSIQKYRENHDAFLRLVSHEALGSFNPWAIADSLADELMAEALADVAAEFQDVCEEYAEAVFTSEFLQPVQSPTTSMS</sequence>
<feature type="compositionally biased region" description="Polar residues" evidence="2">
    <location>
        <begin position="161"/>
        <end position="172"/>
    </location>
</feature>
<keyword evidence="1" id="KW-0175">Coiled coil</keyword>
<proteinExistence type="predicted"/>
<keyword evidence="4" id="KW-1185">Reference proteome</keyword>
<feature type="region of interest" description="Disordered" evidence="2">
    <location>
        <begin position="106"/>
        <end position="146"/>
    </location>
</feature>
<dbReference type="Pfam" id="PF15718">
    <property type="entry name" value="MNR"/>
    <property type="match status" value="2"/>
</dbReference>
<evidence type="ECO:0000256" key="1">
    <source>
        <dbReference type="SAM" id="Coils"/>
    </source>
</evidence>
<feature type="region of interest" description="Disordered" evidence="2">
    <location>
        <begin position="546"/>
        <end position="583"/>
    </location>
</feature>
<dbReference type="GO" id="GO:0007099">
    <property type="term" value="P:centriole replication"/>
    <property type="evidence" value="ECO:0007669"/>
    <property type="project" value="InterPro"/>
</dbReference>
<organism evidence="3 4">
    <name type="scientific">Cyprinus carpio carpio</name>
    <dbReference type="NCBI Taxonomy" id="630221"/>
    <lineage>
        <taxon>Eukaryota</taxon>
        <taxon>Metazoa</taxon>
        <taxon>Chordata</taxon>
        <taxon>Craniata</taxon>
        <taxon>Vertebrata</taxon>
        <taxon>Euteleostomi</taxon>
        <taxon>Actinopterygii</taxon>
        <taxon>Neopterygii</taxon>
        <taxon>Teleostei</taxon>
        <taxon>Ostariophysi</taxon>
        <taxon>Cypriniformes</taxon>
        <taxon>Cyprinidae</taxon>
        <taxon>Cyprininae</taxon>
        <taxon>Cyprinus</taxon>
    </lineage>
</organism>
<dbReference type="GO" id="GO:0034451">
    <property type="term" value="C:centriolar satellite"/>
    <property type="evidence" value="ECO:0007669"/>
    <property type="project" value="TreeGrafter"/>
</dbReference>
<feature type="region of interest" description="Disordered" evidence="2">
    <location>
        <begin position="161"/>
        <end position="181"/>
    </location>
</feature>
<reference evidence="3" key="1">
    <citation type="submission" date="2025-08" db="UniProtKB">
        <authorList>
            <consortium name="Ensembl"/>
        </authorList>
    </citation>
    <scope>IDENTIFICATION</scope>
</reference>
<evidence type="ECO:0000313" key="3">
    <source>
        <dbReference type="Ensembl" id="ENSCCRP00000107709.1"/>
    </source>
</evidence>
<dbReference type="Proteomes" id="UP001108240">
    <property type="component" value="Unplaced"/>
</dbReference>
<dbReference type="GO" id="GO:0071539">
    <property type="term" value="P:protein localization to centrosome"/>
    <property type="evidence" value="ECO:0007669"/>
    <property type="project" value="TreeGrafter"/>
</dbReference>
<protein>
    <submittedName>
        <fullName evidence="3">Si:dkey-243i1.1</fullName>
    </submittedName>
</protein>
<reference evidence="3" key="2">
    <citation type="submission" date="2025-09" db="UniProtKB">
        <authorList>
            <consortium name="Ensembl"/>
        </authorList>
    </citation>
    <scope>IDENTIFICATION</scope>
</reference>
<dbReference type="PANTHER" id="PTHR15732:SF4">
    <property type="entry name" value="PROTEIN MOONRAKER"/>
    <property type="match status" value="1"/>
</dbReference>
<evidence type="ECO:0000313" key="4">
    <source>
        <dbReference type="Proteomes" id="UP001108240"/>
    </source>
</evidence>
<dbReference type="PANTHER" id="PTHR15732">
    <property type="entry name" value="PROTEIN MOONRAKER"/>
    <property type="match status" value="1"/>
</dbReference>
<dbReference type="GeneTree" id="ENSGT00390000009714"/>